<keyword evidence="1" id="KW-0805">Transcription regulation</keyword>
<dbReference type="PROSITE" id="PS50932">
    <property type="entry name" value="HTH_LACI_2"/>
    <property type="match status" value="1"/>
</dbReference>
<dbReference type="PANTHER" id="PTHR30146:SF120">
    <property type="entry name" value="ALANINE RACEMASE"/>
    <property type="match status" value="1"/>
</dbReference>
<name>A0A537K877_9BACT</name>
<dbReference type="GO" id="GO:0003700">
    <property type="term" value="F:DNA-binding transcription factor activity"/>
    <property type="evidence" value="ECO:0007669"/>
    <property type="project" value="TreeGrafter"/>
</dbReference>
<comment type="caution">
    <text evidence="5">The sequence shown here is derived from an EMBL/GenBank/DDBJ whole genome shotgun (WGS) entry which is preliminary data.</text>
</comment>
<evidence type="ECO:0000256" key="3">
    <source>
        <dbReference type="ARBA" id="ARBA00023163"/>
    </source>
</evidence>
<dbReference type="Pfam" id="PF13377">
    <property type="entry name" value="Peripla_BP_3"/>
    <property type="match status" value="1"/>
</dbReference>
<dbReference type="GO" id="GO:0000976">
    <property type="term" value="F:transcription cis-regulatory region binding"/>
    <property type="evidence" value="ECO:0007669"/>
    <property type="project" value="TreeGrafter"/>
</dbReference>
<dbReference type="PANTHER" id="PTHR30146">
    <property type="entry name" value="LACI-RELATED TRANSCRIPTIONAL REPRESSOR"/>
    <property type="match status" value="1"/>
</dbReference>
<protein>
    <submittedName>
        <fullName evidence="5">LacI family transcriptional regulator</fullName>
    </submittedName>
</protein>
<gene>
    <name evidence="5" type="ORF">E6H00_03210</name>
</gene>
<keyword evidence="3" id="KW-0804">Transcription</keyword>
<proteinExistence type="predicted"/>
<dbReference type="SMART" id="SM00354">
    <property type="entry name" value="HTH_LACI"/>
    <property type="match status" value="1"/>
</dbReference>
<dbReference type="InterPro" id="IPR028082">
    <property type="entry name" value="Peripla_BP_I"/>
</dbReference>
<dbReference type="Pfam" id="PF00356">
    <property type="entry name" value="LacI"/>
    <property type="match status" value="1"/>
</dbReference>
<evidence type="ECO:0000256" key="2">
    <source>
        <dbReference type="ARBA" id="ARBA00023125"/>
    </source>
</evidence>
<dbReference type="Gene3D" id="1.10.260.40">
    <property type="entry name" value="lambda repressor-like DNA-binding domains"/>
    <property type="match status" value="1"/>
</dbReference>
<dbReference type="InterPro" id="IPR010982">
    <property type="entry name" value="Lambda_DNA-bd_dom_sf"/>
</dbReference>
<dbReference type="SUPFAM" id="SSF47413">
    <property type="entry name" value="lambda repressor-like DNA-binding domains"/>
    <property type="match status" value="1"/>
</dbReference>
<evidence type="ECO:0000256" key="1">
    <source>
        <dbReference type="ARBA" id="ARBA00023015"/>
    </source>
</evidence>
<dbReference type="AlphaFoldDB" id="A0A537K877"/>
<feature type="domain" description="HTH lacI-type" evidence="4">
    <location>
        <begin position="14"/>
        <end position="68"/>
    </location>
</feature>
<dbReference type="SUPFAM" id="SSF53822">
    <property type="entry name" value="Periplasmic binding protein-like I"/>
    <property type="match status" value="1"/>
</dbReference>
<dbReference type="Gene3D" id="3.40.50.2300">
    <property type="match status" value="2"/>
</dbReference>
<evidence type="ECO:0000313" key="5">
    <source>
        <dbReference type="EMBL" id="TMI91983.1"/>
    </source>
</evidence>
<keyword evidence="2" id="KW-0238">DNA-binding</keyword>
<dbReference type="CDD" id="cd06295">
    <property type="entry name" value="PBP1_CelR"/>
    <property type="match status" value="1"/>
</dbReference>
<accession>A0A537K877</accession>
<reference evidence="5 6" key="1">
    <citation type="journal article" date="2019" name="Nat. Microbiol.">
        <title>Mediterranean grassland soil C-N compound turnover is dependent on rainfall and depth, and is mediated by genomically divergent microorganisms.</title>
        <authorList>
            <person name="Diamond S."/>
            <person name="Andeer P.F."/>
            <person name="Li Z."/>
            <person name="Crits-Christoph A."/>
            <person name="Burstein D."/>
            <person name="Anantharaman K."/>
            <person name="Lane K.R."/>
            <person name="Thomas B.C."/>
            <person name="Pan C."/>
            <person name="Northen T.R."/>
            <person name="Banfield J.F."/>
        </authorList>
    </citation>
    <scope>NUCLEOTIDE SEQUENCE [LARGE SCALE GENOMIC DNA]</scope>
    <source>
        <strain evidence="5">NP_3</strain>
    </source>
</reference>
<dbReference type="InterPro" id="IPR046335">
    <property type="entry name" value="LacI/GalR-like_sensor"/>
</dbReference>
<sequence>MSREKTHGRATAKATSFDIAYQAGVSQPTVSRALRGSPQVSEATRKRVLAVAQQLNYTVDKNASNLRFQRSNTLALLIFEDPTPDDSAINPFFVSMLGSVTRACAQRGYDLLVSFQQQSGNWHEEYEDSHRADGLILLGYGDYLEYCERLERLVEQGTHFVLWGAVQTGQPGLSVGSDNYQGSYDATRHLLKLGRRNIAFLGTASSQYPEFFERYRGYTRALQEAGILVHRGLQVDAITTERCGYMAAGELLNRGQPVDGIIAASDLIAIGAIHALQERRIDVPGKVSIVGFDDIPATTLSNPPLTTVAQDTKLAGEVLVDTVLRRVRNEPAEGKMLRTRLVVRQSCGARGA</sequence>
<evidence type="ECO:0000313" key="6">
    <source>
        <dbReference type="Proteomes" id="UP000318509"/>
    </source>
</evidence>
<evidence type="ECO:0000259" key="4">
    <source>
        <dbReference type="PROSITE" id="PS50932"/>
    </source>
</evidence>
<dbReference type="Proteomes" id="UP000318509">
    <property type="component" value="Unassembled WGS sequence"/>
</dbReference>
<organism evidence="5 6">
    <name type="scientific">Candidatus Segetimicrobium genomatis</name>
    <dbReference type="NCBI Taxonomy" id="2569760"/>
    <lineage>
        <taxon>Bacteria</taxon>
        <taxon>Bacillati</taxon>
        <taxon>Candidatus Sysuimicrobiota</taxon>
        <taxon>Candidatus Sysuimicrobiia</taxon>
        <taxon>Candidatus Sysuimicrobiales</taxon>
        <taxon>Candidatus Segetimicrobiaceae</taxon>
        <taxon>Candidatus Segetimicrobium</taxon>
    </lineage>
</organism>
<dbReference type="CDD" id="cd01392">
    <property type="entry name" value="HTH_LacI"/>
    <property type="match status" value="1"/>
</dbReference>
<dbReference type="InterPro" id="IPR000843">
    <property type="entry name" value="HTH_LacI"/>
</dbReference>
<dbReference type="EMBL" id="VBAK01000075">
    <property type="protein sequence ID" value="TMI91983.1"/>
    <property type="molecule type" value="Genomic_DNA"/>
</dbReference>